<keyword evidence="10" id="KW-1185">Reference proteome</keyword>
<accession>A0A1I3B1Q2</accession>
<evidence type="ECO:0000256" key="1">
    <source>
        <dbReference type="ARBA" id="ARBA00004651"/>
    </source>
</evidence>
<comment type="subcellular location">
    <subcellularLocation>
        <location evidence="1">Cell membrane</location>
        <topology evidence="1">Multi-pass membrane protein</topology>
    </subcellularLocation>
</comment>
<feature type="transmembrane region" description="Helical" evidence="7">
    <location>
        <begin position="351"/>
        <end position="375"/>
    </location>
</feature>
<dbReference type="OrthoDB" id="44917at2"/>
<gene>
    <name evidence="9" type="ORF">SAMN05192551_101524</name>
</gene>
<dbReference type="SUPFAM" id="SSF103473">
    <property type="entry name" value="MFS general substrate transporter"/>
    <property type="match status" value="1"/>
</dbReference>
<organism evidence="9 10">
    <name type="scientific">Tindallia magadiensis</name>
    <dbReference type="NCBI Taxonomy" id="69895"/>
    <lineage>
        <taxon>Bacteria</taxon>
        <taxon>Bacillati</taxon>
        <taxon>Bacillota</taxon>
        <taxon>Clostridia</taxon>
        <taxon>Peptostreptococcales</taxon>
        <taxon>Tindalliaceae</taxon>
        <taxon>Tindallia</taxon>
    </lineage>
</organism>
<evidence type="ECO:0000256" key="3">
    <source>
        <dbReference type="ARBA" id="ARBA00022448"/>
    </source>
</evidence>
<feature type="transmembrane region" description="Helical" evidence="7">
    <location>
        <begin position="12"/>
        <end position="31"/>
    </location>
</feature>
<keyword evidence="3" id="KW-0813">Transport</keyword>
<keyword evidence="4 7" id="KW-0812">Transmembrane</keyword>
<dbReference type="InterPro" id="IPR051788">
    <property type="entry name" value="MFS_Transporter"/>
</dbReference>
<dbReference type="STRING" id="69895.SAMN05192551_101524"/>
<name>A0A1I3B1Q2_9FIRM</name>
<feature type="domain" description="Major facilitator superfamily (MFS) profile" evidence="8">
    <location>
        <begin position="9"/>
        <end position="380"/>
    </location>
</feature>
<dbReference type="InterPro" id="IPR020846">
    <property type="entry name" value="MFS_dom"/>
</dbReference>
<proteinExistence type="inferred from homology"/>
<dbReference type="Gene3D" id="1.20.1250.20">
    <property type="entry name" value="MFS general substrate transporter like domains"/>
    <property type="match status" value="2"/>
</dbReference>
<protein>
    <submittedName>
        <fullName evidence="9">Fucose permease</fullName>
    </submittedName>
</protein>
<evidence type="ECO:0000256" key="2">
    <source>
        <dbReference type="ARBA" id="ARBA00008335"/>
    </source>
</evidence>
<feature type="transmembrane region" description="Helical" evidence="7">
    <location>
        <begin position="135"/>
        <end position="157"/>
    </location>
</feature>
<feature type="transmembrane region" description="Helical" evidence="7">
    <location>
        <begin position="264"/>
        <end position="285"/>
    </location>
</feature>
<dbReference type="AlphaFoldDB" id="A0A1I3B1Q2"/>
<feature type="transmembrane region" description="Helical" evidence="7">
    <location>
        <begin position="196"/>
        <end position="216"/>
    </location>
</feature>
<dbReference type="RefSeq" id="WP_093369357.1">
    <property type="nucleotide sequence ID" value="NZ_FOQA01000001.1"/>
</dbReference>
<evidence type="ECO:0000259" key="8">
    <source>
        <dbReference type="PROSITE" id="PS50850"/>
    </source>
</evidence>
<reference evidence="10" key="1">
    <citation type="submission" date="2016-10" db="EMBL/GenBank/DDBJ databases">
        <authorList>
            <person name="Varghese N."/>
            <person name="Submissions S."/>
        </authorList>
    </citation>
    <scope>NUCLEOTIDE SEQUENCE [LARGE SCALE GENOMIC DNA]</scope>
    <source>
        <strain evidence="10">Z-7934</strain>
    </source>
</reference>
<dbReference type="Proteomes" id="UP000199287">
    <property type="component" value="Unassembled WGS sequence"/>
</dbReference>
<evidence type="ECO:0000256" key="4">
    <source>
        <dbReference type="ARBA" id="ARBA00022692"/>
    </source>
</evidence>
<feature type="transmembrane region" description="Helical" evidence="7">
    <location>
        <begin position="236"/>
        <end position="257"/>
    </location>
</feature>
<dbReference type="GO" id="GO:0005886">
    <property type="term" value="C:plasma membrane"/>
    <property type="evidence" value="ECO:0007669"/>
    <property type="project" value="UniProtKB-SubCell"/>
</dbReference>
<dbReference type="InterPro" id="IPR036259">
    <property type="entry name" value="MFS_trans_sf"/>
</dbReference>
<evidence type="ECO:0000256" key="7">
    <source>
        <dbReference type="SAM" id="Phobius"/>
    </source>
</evidence>
<feature type="transmembrane region" description="Helical" evidence="7">
    <location>
        <begin position="291"/>
        <end position="313"/>
    </location>
</feature>
<sequence>MKLMLKNKEFHLGCLAFFTIGMAVNIIFSLLPDIRDAFELSYAEAGNVMVVLQIGFIISLIARTKLLEHLKMKKLLFVAVGAWLTGIGFIILSANKYFLYAGIAFSGFSYGTFQNLLSAYIVMASERNTGKRVSLMNAFFGIGSITAPVMASMALAIGNWRFGYVPIVILILILLSMVSHIQFLPVFETENNTKESFSFGLTFICISLFVFVYPMTEFTAGSWFSEYWHVLGDEKIVPYSMVTAFFWLSFTIGRLIAGKIADHIGSMSFMLGTTLLFMLISAIWVKIDHPIVALGSLIGIGLTLAGMFPVFLIQAGEFFPKHIGTITSWFYFFLSVGGMTSQKFVGEMAEIYGIGVLPLIFLGSSVFLMMVLLFLSKERKRMVQKKNSMYSLDQDSCD</sequence>
<evidence type="ECO:0000313" key="10">
    <source>
        <dbReference type="Proteomes" id="UP000199287"/>
    </source>
</evidence>
<feature type="transmembrane region" description="Helical" evidence="7">
    <location>
        <begin position="43"/>
        <end position="62"/>
    </location>
</feature>
<dbReference type="PANTHER" id="PTHR23514">
    <property type="entry name" value="BYPASS OF STOP CODON PROTEIN 6"/>
    <property type="match status" value="1"/>
</dbReference>
<keyword evidence="6 7" id="KW-0472">Membrane</keyword>
<dbReference type="PANTHER" id="PTHR23514:SF3">
    <property type="entry name" value="BYPASS OF STOP CODON PROTEIN 6"/>
    <property type="match status" value="1"/>
</dbReference>
<feature type="transmembrane region" description="Helical" evidence="7">
    <location>
        <begin position="74"/>
        <end position="92"/>
    </location>
</feature>
<dbReference type="PROSITE" id="PS50850">
    <property type="entry name" value="MFS"/>
    <property type="match status" value="1"/>
</dbReference>
<dbReference type="EMBL" id="FOQA01000001">
    <property type="protein sequence ID" value="SFH56122.1"/>
    <property type="molecule type" value="Genomic_DNA"/>
</dbReference>
<evidence type="ECO:0000313" key="9">
    <source>
        <dbReference type="EMBL" id="SFH56122.1"/>
    </source>
</evidence>
<dbReference type="GO" id="GO:0022857">
    <property type="term" value="F:transmembrane transporter activity"/>
    <property type="evidence" value="ECO:0007669"/>
    <property type="project" value="InterPro"/>
</dbReference>
<evidence type="ECO:0000256" key="5">
    <source>
        <dbReference type="ARBA" id="ARBA00022989"/>
    </source>
</evidence>
<feature type="transmembrane region" description="Helical" evidence="7">
    <location>
        <begin position="325"/>
        <end position="345"/>
    </location>
</feature>
<dbReference type="InterPro" id="IPR011701">
    <property type="entry name" value="MFS"/>
</dbReference>
<comment type="similarity">
    <text evidence="2">Belongs to the major facilitator superfamily.</text>
</comment>
<feature type="transmembrane region" description="Helical" evidence="7">
    <location>
        <begin position="98"/>
        <end position="123"/>
    </location>
</feature>
<keyword evidence="5 7" id="KW-1133">Transmembrane helix</keyword>
<feature type="transmembrane region" description="Helical" evidence="7">
    <location>
        <begin position="163"/>
        <end position="184"/>
    </location>
</feature>
<evidence type="ECO:0000256" key="6">
    <source>
        <dbReference type="ARBA" id="ARBA00023136"/>
    </source>
</evidence>
<dbReference type="Pfam" id="PF07690">
    <property type="entry name" value="MFS_1"/>
    <property type="match status" value="1"/>
</dbReference>